<evidence type="ECO:0000256" key="4">
    <source>
        <dbReference type="ARBA" id="ARBA00022692"/>
    </source>
</evidence>
<dbReference type="EC" id="3.4.23.36" evidence="9"/>
<dbReference type="NCBIfam" id="TIGR00077">
    <property type="entry name" value="lspA"/>
    <property type="match status" value="1"/>
</dbReference>
<sequence>MGYIVLSIAVLIIDIMTKLVAELHLKSVDTIPLWKNVFHLTYVENQGIAFGMFSDARWFFVIVSVLVLVVLAILYNKITFRTRWMKIGTALVYGGAIGNLVERLAKGYVVDFFDFRLIHFPVFNVADIAICVGAVMLVIHFLISDREEAKAKALEEAEKTAEREEQEDDSSV</sequence>
<comment type="function">
    <text evidence="9">This protein specifically catalyzes the removal of signal peptides from prolipoproteins.</text>
</comment>
<evidence type="ECO:0000256" key="3">
    <source>
        <dbReference type="ARBA" id="ARBA00022670"/>
    </source>
</evidence>
<evidence type="ECO:0000256" key="10">
    <source>
        <dbReference type="RuleBase" id="RU004181"/>
    </source>
</evidence>
<keyword evidence="3 9" id="KW-0645">Protease</keyword>
<dbReference type="RefSeq" id="WP_226393513.1">
    <property type="nucleotide sequence ID" value="NZ_JADCKB010000029.1"/>
</dbReference>
<keyword evidence="7 9" id="KW-1133">Transmembrane helix</keyword>
<comment type="similarity">
    <text evidence="1 9 10">Belongs to the peptidase A8 family.</text>
</comment>
<evidence type="ECO:0000256" key="9">
    <source>
        <dbReference type="HAMAP-Rule" id="MF_00161"/>
    </source>
</evidence>
<feature type="active site" evidence="9">
    <location>
        <position position="127"/>
    </location>
</feature>
<name>A0A9D5R9Y9_9FIRM</name>
<dbReference type="HAMAP" id="MF_00161">
    <property type="entry name" value="LspA"/>
    <property type="match status" value="1"/>
</dbReference>
<dbReference type="PRINTS" id="PR00781">
    <property type="entry name" value="LIPOSIGPTASE"/>
</dbReference>
<evidence type="ECO:0000256" key="8">
    <source>
        <dbReference type="ARBA" id="ARBA00023136"/>
    </source>
</evidence>
<evidence type="ECO:0000256" key="7">
    <source>
        <dbReference type="ARBA" id="ARBA00022989"/>
    </source>
</evidence>
<comment type="pathway">
    <text evidence="9">Protein modification; lipoprotein biosynthesis (signal peptide cleavage).</text>
</comment>
<evidence type="ECO:0000313" key="11">
    <source>
        <dbReference type="EMBL" id="MBE5040974.1"/>
    </source>
</evidence>
<comment type="caution">
    <text evidence="11">The sequence shown here is derived from an EMBL/GenBank/DDBJ whole genome shotgun (WGS) entry which is preliminary data.</text>
</comment>
<organism evidence="11 12">
    <name type="scientific">Ructibacterium gallinarum</name>
    <dbReference type="NCBI Taxonomy" id="2779355"/>
    <lineage>
        <taxon>Bacteria</taxon>
        <taxon>Bacillati</taxon>
        <taxon>Bacillota</taxon>
        <taxon>Clostridia</taxon>
        <taxon>Eubacteriales</taxon>
        <taxon>Oscillospiraceae</taxon>
        <taxon>Ructibacterium</taxon>
    </lineage>
</organism>
<dbReference type="PANTHER" id="PTHR33695:SF1">
    <property type="entry name" value="LIPOPROTEIN SIGNAL PEPTIDASE"/>
    <property type="match status" value="1"/>
</dbReference>
<protein>
    <recommendedName>
        <fullName evidence="9">Lipoprotein signal peptidase</fullName>
        <ecNumber evidence="9">3.4.23.36</ecNumber>
    </recommendedName>
    <alternativeName>
        <fullName evidence="9">Prolipoprotein signal peptidase</fullName>
    </alternativeName>
    <alternativeName>
        <fullName evidence="9">Signal peptidase II</fullName>
        <shortName evidence="9">SPase II</shortName>
    </alternativeName>
</protein>
<dbReference type="PANTHER" id="PTHR33695">
    <property type="entry name" value="LIPOPROTEIN SIGNAL PEPTIDASE"/>
    <property type="match status" value="1"/>
</dbReference>
<comment type="subcellular location">
    <subcellularLocation>
        <location evidence="9">Cell membrane</location>
        <topology evidence="9">Multi-pass membrane protein</topology>
    </subcellularLocation>
</comment>
<keyword evidence="12" id="KW-1185">Reference proteome</keyword>
<feature type="transmembrane region" description="Helical" evidence="9">
    <location>
        <begin position="87"/>
        <end position="105"/>
    </location>
</feature>
<feature type="active site" evidence="9">
    <location>
        <position position="111"/>
    </location>
</feature>
<keyword evidence="6 9" id="KW-0378">Hydrolase</keyword>
<keyword evidence="2 9" id="KW-1003">Cell membrane</keyword>
<dbReference type="AlphaFoldDB" id="A0A9D5R9Y9"/>
<dbReference type="Pfam" id="PF01252">
    <property type="entry name" value="Peptidase_A8"/>
    <property type="match status" value="1"/>
</dbReference>
<evidence type="ECO:0000256" key="5">
    <source>
        <dbReference type="ARBA" id="ARBA00022750"/>
    </source>
</evidence>
<keyword evidence="4 9" id="KW-0812">Transmembrane</keyword>
<keyword evidence="8 9" id="KW-0472">Membrane</keyword>
<feature type="transmembrane region" description="Helical" evidence="9">
    <location>
        <begin position="117"/>
        <end position="143"/>
    </location>
</feature>
<comment type="catalytic activity">
    <reaction evidence="9">
        <text>Release of signal peptides from bacterial membrane prolipoproteins. Hydrolyzes -Xaa-Yaa-Zaa-|-(S,diacylglyceryl)Cys-, in which Xaa is hydrophobic (preferably Leu), and Yaa (Ala or Ser) and Zaa (Gly or Ala) have small, neutral side chains.</text>
        <dbReference type="EC" id="3.4.23.36"/>
    </reaction>
</comment>
<dbReference type="GO" id="GO:0006508">
    <property type="term" value="P:proteolysis"/>
    <property type="evidence" value="ECO:0007669"/>
    <property type="project" value="UniProtKB-KW"/>
</dbReference>
<accession>A0A9D5R9Y9</accession>
<evidence type="ECO:0000256" key="2">
    <source>
        <dbReference type="ARBA" id="ARBA00022475"/>
    </source>
</evidence>
<feature type="transmembrane region" description="Helical" evidence="9">
    <location>
        <begin position="56"/>
        <end position="75"/>
    </location>
</feature>
<evidence type="ECO:0000256" key="6">
    <source>
        <dbReference type="ARBA" id="ARBA00022801"/>
    </source>
</evidence>
<dbReference type="GO" id="GO:0004190">
    <property type="term" value="F:aspartic-type endopeptidase activity"/>
    <property type="evidence" value="ECO:0007669"/>
    <property type="project" value="UniProtKB-UniRule"/>
</dbReference>
<evidence type="ECO:0000313" key="12">
    <source>
        <dbReference type="Proteomes" id="UP000806542"/>
    </source>
</evidence>
<dbReference type="EMBL" id="JADCKB010000029">
    <property type="protein sequence ID" value="MBE5040974.1"/>
    <property type="molecule type" value="Genomic_DNA"/>
</dbReference>
<evidence type="ECO:0000256" key="1">
    <source>
        <dbReference type="ARBA" id="ARBA00006139"/>
    </source>
</evidence>
<reference evidence="11" key="1">
    <citation type="submission" date="2020-10" db="EMBL/GenBank/DDBJ databases">
        <title>ChiBAC.</title>
        <authorList>
            <person name="Zenner C."/>
            <person name="Hitch T.C.A."/>
            <person name="Clavel T."/>
        </authorList>
    </citation>
    <scope>NUCLEOTIDE SEQUENCE</scope>
    <source>
        <strain evidence="11">DSM 107454</strain>
    </source>
</reference>
<dbReference type="InterPro" id="IPR001872">
    <property type="entry name" value="Peptidase_A8"/>
</dbReference>
<keyword evidence="5 9" id="KW-0064">Aspartyl protease</keyword>
<dbReference type="GO" id="GO:0005886">
    <property type="term" value="C:plasma membrane"/>
    <property type="evidence" value="ECO:0007669"/>
    <property type="project" value="UniProtKB-SubCell"/>
</dbReference>
<dbReference type="Proteomes" id="UP000806542">
    <property type="component" value="Unassembled WGS sequence"/>
</dbReference>
<gene>
    <name evidence="9 11" type="primary">lspA</name>
    <name evidence="11" type="ORF">INF28_10945</name>
</gene>
<comment type="caution">
    <text evidence="9">Lacks conserved residue(s) required for the propagation of feature annotation.</text>
</comment>
<proteinExistence type="inferred from homology"/>